<dbReference type="RefSeq" id="WP_341407570.1">
    <property type="nucleotide sequence ID" value="NZ_JBBUKT010000013.1"/>
</dbReference>
<protein>
    <submittedName>
        <fullName evidence="1">Uncharacterized protein</fullName>
    </submittedName>
</protein>
<proteinExistence type="predicted"/>
<organism evidence="1 2">
    <name type="scientific">Luteolibacter soli</name>
    <dbReference type="NCBI Taxonomy" id="3135280"/>
    <lineage>
        <taxon>Bacteria</taxon>
        <taxon>Pseudomonadati</taxon>
        <taxon>Verrucomicrobiota</taxon>
        <taxon>Verrucomicrobiia</taxon>
        <taxon>Verrucomicrobiales</taxon>
        <taxon>Verrucomicrobiaceae</taxon>
        <taxon>Luteolibacter</taxon>
    </lineage>
</organism>
<evidence type="ECO:0000313" key="1">
    <source>
        <dbReference type="EMBL" id="MEK7953805.1"/>
    </source>
</evidence>
<dbReference type="Proteomes" id="UP001371305">
    <property type="component" value="Unassembled WGS sequence"/>
</dbReference>
<keyword evidence="2" id="KW-1185">Reference proteome</keyword>
<comment type="caution">
    <text evidence="1">The sequence shown here is derived from an EMBL/GenBank/DDBJ whole genome shotgun (WGS) entry which is preliminary data.</text>
</comment>
<reference evidence="1 2" key="1">
    <citation type="submission" date="2024-04" db="EMBL/GenBank/DDBJ databases">
        <title>Luteolibacter sp. isolated from soil.</title>
        <authorList>
            <person name="An J."/>
        </authorList>
    </citation>
    <scope>NUCLEOTIDE SEQUENCE [LARGE SCALE GENOMIC DNA]</scope>
    <source>
        <strain evidence="1 2">Y139</strain>
    </source>
</reference>
<gene>
    <name evidence="1" type="ORF">WKV53_25035</name>
</gene>
<accession>A0ABU9B4M6</accession>
<sequence length="110" mass="12883">MEIFPECGRIVDVAPAQPDPLRYAPIVHAYEEMEPGRVRIRLSSDSEWREFTYRMEGEIIYWTWGGKEWPWELISDDEVPRWFRGLEAKARQRMDEREAAAAAKKPEAGA</sequence>
<name>A0ABU9B4M6_9BACT</name>
<dbReference type="EMBL" id="JBBUKT010000013">
    <property type="protein sequence ID" value="MEK7953805.1"/>
    <property type="molecule type" value="Genomic_DNA"/>
</dbReference>
<evidence type="ECO:0000313" key="2">
    <source>
        <dbReference type="Proteomes" id="UP001371305"/>
    </source>
</evidence>